<keyword evidence="5" id="KW-1185">Reference proteome</keyword>
<dbReference type="GO" id="GO:0004521">
    <property type="term" value="F:RNA endonuclease activity"/>
    <property type="evidence" value="ECO:0007669"/>
    <property type="project" value="TreeGrafter"/>
</dbReference>
<evidence type="ECO:0000313" key="4">
    <source>
        <dbReference type="EMBL" id="OAO13373.1"/>
    </source>
</evidence>
<dbReference type="AlphaFoldDB" id="A0A196S8L5"/>
<accession>A0A196S8L5</accession>
<dbReference type="Pfam" id="PF10996">
    <property type="entry name" value="Beta-Casp"/>
    <property type="match status" value="1"/>
</dbReference>
<dbReference type="InterPro" id="IPR036866">
    <property type="entry name" value="RibonucZ/Hydroxyglut_hydro"/>
</dbReference>
<dbReference type="GO" id="GO:0016787">
    <property type="term" value="F:hydrolase activity"/>
    <property type="evidence" value="ECO:0007669"/>
    <property type="project" value="UniProtKB-KW"/>
</dbReference>
<protein>
    <submittedName>
        <fullName evidence="4">Integrator complex subunit 11</fullName>
    </submittedName>
</protein>
<evidence type="ECO:0000259" key="2">
    <source>
        <dbReference type="SMART" id="SM00849"/>
    </source>
</evidence>
<dbReference type="InterPro" id="IPR001279">
    <property type="entry name" value="Metallo-B-lactamas"/>
</dbReference>
<dbReference type="InterPro" id="IPR050698">
    <property type="entry name" value="MBL"/>
</dbReference>
<organism evidence="4 5">
    <name type="scientific">Blastocystis sp. subtype 1 (strain ATCC 50177 / NandII)</name>
    <dbReference type="NCBI Taxonomy" id="478820"/>
    <lineage>
        <taxon>Eukaryota</taxon>
        <taxon>Sar</taxon>
        <taxon>Stramenopiles</taxon>
        <taxon>Bigyra</taxon>
        <taxon>Opalozoa</taxon>
        <taxon>Opalinata</taxon>
        <taxon>Blastocystidae</taxon>
        <taxon>Blastocystis</taxon>
    </lineage>
</organism>
<dbReference type="STRING" id="478820.A0A196S8L5"/>
<dbReference type="Gene3D" id="3.40.50.10890">
    <property type="match status" value="1"/>
</dbReference>
<dbReference type="GO" id="GO:0016180">
    <property type="term" value="P:snRNA processing"/>
    <property type="evidence" value="ECO:0007669"/>
    <property type="project" value="TreeGrafter"/>
</dbReference>
<dbReference type="Proteomes" id="UP000078348">
    <property type="component" value="Unassembled WGS sequence"/>
</dbReference>
<comment type="caution">
    <text evidence="4">The sequence shown here is derived from an EMBL/GenBank/DDBJ whole genome shotgun (WGS) entry which is preliminary data.</text>
</comment>
<dbReference type="OrthoDB" id="10249535at2759"/>
<dbReference type="GO" id="GO:0005634">
    <property type="term" value="C:nucleus"/>
    <property type="evidence" value="ECO:0007669"/>
    <property type="project" value="TreeGrafter"/>
</dbReference>
<reference evidence="4 5" key="1">
    <citation type="submission" date="2016-05" db="EMBL/GenBank/DDBJ databases">
        <title>Nuclear genome of Blastocystis sp. subtype 1 NandII.</title>
        <authorList>
            <person name="Gentekaki E."/>
            <person name="Curtis B."/>
            <person name="Stairs C."/>
            <person name="Eme L."/>
            <person name="Herman E."/>
            <person name="Klimes V."/>
            <person name="Arias M.C."/>
            <person name="Elias M."/>
            <person name="Hilliou F."/>
            <person name="Klute M."/>
            <person name="Malik S.-B."/>
            <person name="Pightling A."/>
            <person name="Rachubinski R."/>
            <person name="Salas D."/>
            <person name="Schlacht A."/>
            <person name="Suga H."/>
            <person name="Archibald J."/>
            <person name="Ball S.G."/>
            <person name="Clark G."/>
            <person name="Dacks J."/>
            <person name="Van Der Giezen M."/>
            <person name="Tsaousis A."/>
            <person name="Roger A."/>
        </authorList>
    </citation>
    <scope>NUCLEOTIDE SEQUENCE [LARGE SCALE GENOMIC DNA]</scope>
    <source>
        <strain evidence="5">ATCC 50177 / NandII</strain>
    </source>
</reference>
<evidence type="ECO:0000259" key="3">
    <source>
        <dbReference type="SMART" id="SM01027"/>
    </source>
</evidence>
<keyword evidence="1" id="KW-0378">Hydrolase</keyword>
<proteinExistence type="predicted"/>
<dbReference type="Gene3D" id="3.60.15.10">
    <property type="entry name" value="Ribonuclease Z/Hydroxyacylglutathione hydrolase-like"/>
    <property type="match status" value="1"/>
</dbReference>
<dbReference type="Pfam" id="PF23023">
    <property type="entry name" value="Anti-Pycsar_Apyc1"/>
    <property type="match status" value="1"/>
</dbReference>
<dbReference type="EMBL" id="LXWW01000412">
    <property type="protein sequence ID" value="OAO13373.1"/>
    <property type="molecule type" value="Genomic_DNA"/>
</dbReference>
<feature type="domain" description="Metallo-beta-lactamase" evidence="2">
    <location>
        <begin position="18"/>
        <end position="217"/>
    </location>
</feature>
<dbReference type="PANTHER" id="PTHR11203">
    <property type="entry name" value="CLEAVAGE AND POLYADENYLATION SPECIFICITY FACTOR FAMILY MEMBER"/>
    <property type="match status" value="1"/>
</dbReference>
<feature type="domain" description="Beta-Casp" evidence="3">
    <location>
        <begin position="251"/>
        <end position="361"/>
    </location>
</feature>
<sequence>MNKRAIHLTVLGGGQSIGKSCFLVSVGDQHVLLDCGSFVGKDTKKALPDFSKLPTGVKVNDIAAVLISHFHMDHVGGLFYLTEQMKYKGRILMSTPTRAILPLILNNNRVLLANQLQTPNTITAEMCANLTKRIQDVSLRETIQINSHIKVTAHAAGHVLGAVMWEVEMDGQTILYTGDFSDEEGSFIPPYQLPSRFLTPGNLDMLIMECTYGNTQFQSLEQRRNVFVQTILSTIQDGGRVLVPCYGIGYTQELLALLQQVWADNHLTIPVYYSSQDTYSILPLYSLFSAWTTRPLAVHSEQIKLFRMDFLNNPGPFVLLAAHPSMTTGVSKAVFPSIAKNPKNCVIFLGNNPSDTFAGQIMKENAKLNDGKDTPILCKRRVIPFSSHPDRTTEAELIRRSSPQCVVLVHGDKNNCTGFVRFYCKSHTKYPLFLMPDNGKTVEFTPEIGRIPVSERDEWQIEKRRRTSDSTVVRIRDGVLEYEPSLQVLEVVES</sequence>
<dbReference type="SMART" id="SM01027">
    <property type="entry name" value="Beta-Casp"/>
    <property type="match status" value="1"/>
</dbReference>
<evidence type="ECO:0000256" key="1">
    <source>
        <dbReference type="ARBA" id="ARBA00022801"/>
    </source>
</evidence>
<dbReference type="SMART" id="SM00849">
    <property type="entry name" value="Lactamase_B"/>
    <property type="match status" value="1"/>
</dbReference>
<dbReference type="InterPro" id="IPR011108">
    <property type="entry name" value="RMMBL"/>
</dbReference>
<dbReference type="PANTHER" id="PTHR11203:SF37">
    <property type="entry name" value="INTEGRATOR COMPLEX SUBUNIT 11"/>
    <property type="match status" value="1"/>
</dbReference>
<dbReference type="Pfam" id="PF07521">
    <property type="entry name" value="RMMBL"/>
    <property type="match status" value="1"/>
</dbReference>
<name>A0A196S8L5_BLAHN</name>
<dbReference type="SUPFAM" id="SSF56281">
    <property type="entry name" value="Metallo-hydrolase/oxidoreductase"/>
    <property type="match status" value="1"/>
</dbReference>
<dbReference type="InterPro" id="IPR022712">
    <property type="entry name" value="Beta_Casp"/>
</dbReference>
<evidence type="ECO:0000313" key="5">
    <source>
        <dbReference type="Proteomes" id="UP000078348"/>
    </source>
</evidence>
<dbReference type="CDD" id="cd07734">
    <property type="entry name" value="Int9-11_CPSF2-3-like_MBL-fold"/>
    <property type="match status" value="1"/>
</dbReference>
<gene>
    <name evidence="4" type="ORF">AV274_4931</name>
</gene>